<feature type="transmembrane region" description="Helical" evidence="2">
    <location>
        <begin position="188"/>
        <end position="209"/>
    </location>
</feature>
<feature type="transmembrane region" description="Helical" evidence="2">
    <location>
        <begin position="102"/>
        <end position="122"/>
    </location>
</feature>
<feature type="transmembrane region" description="Helical" evidence="2">
    <location>
        <begin position="15"/>
        <end position="35"/>
    </location>
</feature>
<feature type="transmembrane region" description="Helical" evidence="2">
    <location>
        <begin position="229"/>
        <end position="252"/>
    </location>
</feature>
<dbReference type="OrthoDB" id="154915at2"/>
<evidence type="ECO:0000259" key="3">
    <source>
        <dbReference type="Pfam" id="PF00892"/>
    </source>
</evidence>
<dbReference type="EMBL" id="SHKL01000001">
    <property type="protein sequence ID" value="RZT83499.1"/>
    <property type="molecule type" value="Genomic_DNA"/>
</dbReference>
<keyword evidence="2" id="KW-1133">Transmembrane helix</keyword>
<feature type="domain" description="EamA" evidence="3">
    <location>
        <begin position="13"/>
        <end position="147"/>
    </location>
</feature>
<dbReference type="GO" id="GO:0016020">
    <property type="term" value="C:membrane"/>
    <property type="evidence" value="ECO:0007669"/>
    <property type="project" value="InterPro"/>
</dbReference>
<evidence type="ECO:0000313" key="4">
    <source>
        <dbReference type="EMBL" id="RZT83499.1"/>
    </source>
</evidence>
<dbReference type="InterPro" id="IPR037185">
    <property type="entry name" value="EmrE-like"/>
</dbReference>
<feature type="transmembrane region" description="Helical" evidence="2">
    <location>
        <begin position="47"/>
        <end position="65"/>
    </location>
</feature>
<organism evidence="4 5">
    <name type="scientific">Pseudonocardia sediminis</name>
    <dbReference type="NCBI Taxonomy" id="1397368"/>
    <lineage>
        <taxon>Bacteria</taxon>
        <taxon>Bacillati</taxon>
        <taxon>Actinomycetota</taxon>
        <taxon>Actinomycetes</taxon>
        <taxon>Pseudonocardiales</taxon>
        <taxon>Pseudonocardiaceae</taxon>
        <taxon>Pseudonocardia</taxon>
    </lineage>
</organism>
<dbReference type="PANTHER" id="PTHR22911">
    <property type="entry name" value="ACYL-MALONYL CONDENSING ENZYME-RELATED"/>
    <property type="match status" value="1"/>
</dbReference>
<dbReference type="Pfam" id="PF00892">
    <property type="entry name" value="EamA"/>
    <property type="match status" value="2"/>
</dbReference>
<dbReference type="PANTHER" id="PTHR22911:SF79">
    <property type="entry name" value="MOBA-LIKE NTP TRANSFERASE DOMAIN-CONTAINING PROTEIN"/>
    <property type="match status" value="1"/>
</dbReference>
<reference evidence="4 5" key="1">
    <citation type="submission" date="2019-02" db="EMBL/GenBank/DDBJ databases">
        <title>Sequencing the genomes of 1000 actinobacteria strains.</title>
        <authorList>
            <person name="Klenk H.-P."/>
        </authorList>
    </citation>
    <scope>NUCLEOTIDE SEQUENCE [LARGE SCALE GENOMIC DNA]</scope>
    <source>
        <strain evidence="4 5">DSM 45779</strain>
    </source>
</reference>
<dbReference type="InterPro" id="IPR000620">
    <property type="entry name" value="EamA_dom"/>
</dbReference>
<proteinExistence type="inferred from homology"/>
<dbReference type="AlphaFoldDB" id="A0A4Q7UU21"/>
<keyword evidence="5" id="KW-1185">Reference proteome</keyword>
<keyword evidence="2" id="KW-0812">Transmembrane</keyword>
<comment type="caution">
    <text evidence="4">The sequence shown here is derived from an EMBL/GenBank/DDBJ whole genome shotgun (WGS) entry which is preliminary data.</text>
</comment>
<feature type="transmembrane region" description="Helical" evidence="2">
    <location>
        <begin position="285"/>
        <end position="302"/>
    </location>
</feature>
<feature type="transmembrane region" description="Helical" evidence="2">
    <location>
        <begin position="129"/>
        <end position="151"/>
    </location>
</feature>
<feature type="domain" description="EamA" evidence="3">
    <location>
        <begin position="158"/>
        <end position="301"/>
    </location>
</feature>
<comment type="similarity">
    <text evidence="1">Belongs to the EamA transporter family.</text>
</comment>
<dbReference type="RefSeq" id="WP_130288244.1">
    <property type="nucleotide sequence ID" value="NZ_SHKL01000001.1"/>
</dbReference>
<sequence length="316" mass="32420">MNATALKSTATTRGLPWALISAATFGFSGPLGSSLLEAGWSSGATTLLRIGGAAVLMLPVALVLLRRHSLTRASARTVLAYGVFAVAGAQLCFFYALQHLSVGVALLLEFLAPVLLVGWTWFRTRRTPSATTFGGCVLALVGLAFVVDVFRPSEVDLVGIIWGLAAAVCVCVYFSLPGGTGEGSLPPMLMISGGMIVGAVLLTITGLVGLTPLRAGAGTGVLGGIGMSWIVIAAMLVVISTVVSYVAGVVAIRRLDTRVASFVGLSEVLFGVLAAWLLVSQIPTLIQLIGGVLILGGIVVIRRAESAIDVPMASSA</sequence>
<feature type="transmembrane region" description="Helical" evidence="2">
    <location>
        <begin position="259"/>
        <end position="279"/>
    </location>
</feature>
<keyword evidence="2" id="KW-0472">Membrane</keyword>
<feature type="transmembrane region" description="Helical" evidence="2">
    <location>
        <begin position="77"/>
        <end position="96"/>
    </location>
</feature>
<evidence type="ECO:0000256" key="2">
    <source>
        <dbReference type="SAM" id="Phobius"/>
    </source>
</evidence>
<dbReference type="SUPFAM" id="SSF103481">
    <property type="entry name" value="Multidrug resistance efflux transporter EmrE"/>
    <property type="match status" value="2"/>
</dbReference>
<evidence type="ECO:0000256" key="1">
    <source>
        <dbReference type="ARBA" id="ARBA00007362"/>
    </source>
</evidence>
<gene>
    <name evidence="4" type="ORF">EV383_0304</name>
</gene>
<dbReference type="Proteomes" id="UP000291591">
    <property type="component" value="Unassembled WGS sequence"/>
</dbReference>
<evidence type="ECO:0000313" key="5">
    <source>
        <dbReference type="Proteomes" id="UP000291591"/>
    </source>
</evidence>
<feature type="transmembrane region" description="Helical" evidence="2">
    <location>
        <begin position="157"/>
        <end position="176"/>
    </location>
</feature>
<protein>
    <submittedName>
        <fullName evidence="4">Threonine/homoserine efflux transporter RhtA</fullName>
    </submittedName>
</protein>
<name>A0A4Q7UU21_PSEST</name>
<accession>A0A4Q7UU21</accession>